<evidence type="ECO:0000256" key="1">
    <source>
        <dbReference type="ARBA" id="ARBA00038476"/>
    </source>
</evidence>
<gene>
    <name evidence="4" type="ORF">K444DRAFT_547027</name>
</gene>
<dbReference type="Gene3D" id="3.10.129.10">
    <property type="entry name" value="Hotdog Thioesterase"/>
    <property type="match status" value="1"/>
</dbReference>
<dbReference type="InterPro" id="IPR029069">
    <property type="entry name" value="HotDog_dom_sf"/>
</dbReference>
<feature type="compositionally biased region" description="Basic and acidic residues" evidence="2">
    <location>
        <begin position="221"/>
        <end position="231"/>
    </location>
</feature>
<dbReference type="AlphaFoldDB" id="A0A2J6SI57"/>
<comment type="similarity">
    <text evidence="1">Belongs to the lcsJ thioesterase family.</text>
</comment>
<dbReference type="RefSeq" id="XP_024727351.1">
    <property type="nucleotide sequence ID" value="XM_024876274.1"/>
</dbReference>
<dbReference type="Proteomes" id="UP000235371">
    <property type="component" value="Unassembled WGS sequence"/>
</dbReference>
<accession>A0A2J6SI57</accession>
<organism evidence="4 5">
    <name type="scientific">Hyaloscypha bicolor E</name>
    <dbReference type="NCBI Taxonomy" id="1095630"/>
    <lineage>
        <taxon>Eukaryota</taxon>
        <taxon>Fungi</taxon>
        <taxon>Dikarya</taxon>
        <taxon>Ascomycota</taxon>
        <taxon>Pezizomycotina</taxon>
        <taxon>Leotiomycetes</taxon>
        <taxon>Helotiales</taxon>
        <taxon>Hyaloscyphaceae</taxon>
        <taxon>Hyaloscypha</taxon>
        <taxon>Hyaloscypha bicolor</taxon>
    </lineage>
</organism>
<evidence type="ECO:0000256" key="3">
    <source>
        <dbReference type="SAM" id="Phobius"/>
    </source>
</evidence>
<feature type="compositionally biased region" description="Basic and acidic residues" evidence="2">
    <location>
        <begin position="238"/>
        <end position="249"/>
    </location>
</feature>
<dbReference type="InterPro" id="IPR051490">
    <property type="entry name" value="THEM6_lcsJ_thioesterase"/>
</dbReference>
<reference evidence="4 5" key="1">
    <citation type="submission" date="2016-04" db="EMBL/GenBank/DDBJ databases">
        <title>A degradative enzymes factory behind the ericoid mycorrhizal symbiosis.</title>
        <authorList>
            <consortium name="DOE Joint Genome Institute"/>
            <person name="Martino E."/>
            <person name="Morin E."/>
            <person name="Grelet G."/>
            <person name="Kuo A."/>
            <person name="Kohler A."/>
            <person name="Daghino S."/>
            <person name="Barry K."/>
            <person name="Choi C."/>
            <person name="Cichocki N."/>
            <person name="Clum A."/>
            <person name="Copeland A."/>
            <person name="Hainaut M."/>
            <person name="Haridas S."/>
            <person name="Labutti K."/>
            <person name="Lindquist E."/>
            <person name="Lipzen A."/>
            <person name="Khouja H.-R."/>
            <person name="Murat C."/>
            <person name="Ohm R."/>
            <person name="Olson A."/>
            <person name="Spatafora J."/>
            <person name="Veneault-Fourrey C."/>
            <person name="Henrissat B."/>
            <person name="Grigoriev I."/>
            <person name="Martin F."/>
            <person name="Perotto S."/>
        </authorList>
    </citation>
    <scope>NUCLEOTIDE SEQUENCE [LARGE SCALE GENOMIC DNA]</scope>
    <source>
        <strain evidence="4 5">E</strain>
    </source>
</reference>
<dbReference type="SUPFAM" id="SSF54637">
    <property type="entry name" value="Thioesterase/thiol ester dehydrase-isomerase"/>
    <property type="match status" value="1"/>
</dbReference>
<dbReference type="PANTHER" id="PTHR12475:SF4">
    <property type="entry name" value="PROTEIN THEM6"/>
    <property type="match status" value="1"/>
</dbReference>
<proteinExistence type="inferred from homology"/>
<feature type="transmembrane region" description="Helical" evidence="3">
    <location>
        <begin position="6"/>
        <end position="27"/>
    </location>
</feature>
<keyword evidence="3" id="KW-0472">Membrane</keyword>
<dbReference type="CDD" id="cd00586">
    <property type="entry name" value="4HBT"/>
    <property type="match status" value="1"/>
</dbReference>
<keyword evidence="3" id="KW-1133">Transmembrane helix</keyword>
<evidence type="ECO:0000313" key="4">
    <source>
        <dbReference type="EMBL" id="PMD50447.1"/>
    </source>
</evidence>
<dbReference type="FunCoup" id="A0A2J6SI57">
    <property type="interactions" value="35"/>
</dbReference>
<dbReference type="Pfam" id="PF13279">
    <property type="entry name" value="4HBT_2"/>
    <property type="match status" value="1"/>
</dbReference>
<evidence type="ECO:0000313" key="5">
    <source>
        <dbReference type="Proteomes" id="UP000235371"/>
    </source>
</evidence>
<dbReference type="GeneID" id="36584353"/>
<name>A0A2J6SI57_9HELO</name>
<dbReference type="PANTHER" id="PTHR12475">
    <property type="match status" value="1"/>
</dbReference>
<evidence type="ECO:0000256" key="2">
    <source>
        <dbReference type="SAM" id="MobiDB-lite"/>
    </source>
</evidence>
<feature type="region of interest" description="Disordered" evidence="2">
    <location>
        <begin position="219"/>
        <end position="251"/>
    </location>
</feature>
<dbReference type="EMBL" id="KZ613913">
    <property type="protein sequence ID" value="PMD50447.1"/>
    <property type="molecule type" value="Genomic_DNA"/>
</dbReference>
<dbReference type="InParanoid" id="A0A2J6SI57"/>
<dbReference type="OrthoDB" id="265761at2759"/>
<keyword evidence="3" id="KW-0812">Transmembrane</keyword>
<evidence type="ECO:0008006" key="6">
    <source>
        <dbReference type="Google" id="ProtNLM"/>
    </source>
</evidence>
<keyword evidence="5" id="KW-1185">Reference proteome</keyword>
<protein>
    <recommendedName>
        <fullName evidence="6">Thioesterase/thiol ester dehydrase-isomerase</fullName>
    </recommendedName>
</protein>
<sequence length="297" mass="33680">MIESLFTWLSHFLNWRSCLIIFVLMNLKSIPLSWHLRALYHFLRHHPGKPYSNASPVTSSDVKPQSTPAATKLLFGTVTITTQSPMLEADFNWHKSNSTYFSDLDISRLVLMTRVYFGGFSVISRELASEGHTGRMSFTLGSVYCSFRRPLRPYDSYAVSSKVLAWDRKWLYIISWFERKGSSGVIATAVSKYVCKKGRFTVPPERLLRASGLLPSKGHFARSDVNKKSGERTTGARTTEEPQCEKGGERVASVISKDEEQWESEIETERVRGLESVKSFIDLDDISFSEVAKILQS</sequence>